<dbReference type="GeneID" id="24721964"/>
<dbReference type="RefSeq" id="YP_009147237.1">
    <property type="nucleotide sequence ID" value="NC_027336.1"/>
</dbReference>
<proteinExistence type="predicted"/>
<name>A0A0E3DKY4_9CAUD</name>
<protein>
    <submittedName>
        <fullName evidence="1">Uncharacterized protein</fullName>
    </submittedName>
</protein>
<dbReference type="EMBL" id="KJ578758">
    <property type="protein sequence ID" value="AII28596.1"/>
    <property type="molecule type" value="Genomic_DNA"/>
</dbReference>
<reference evidence="1 2" key="1">
    <citation type="journal article" date="2015" name="ISME J.">
        <title>The diversity and host interactions of Propionibacterium acnes bacteriophages on human skin.</title>
        <authorList>
            <person name="Liu J."/>
            <person name="Yan R."/>
            <person name="Zhong Q."/>
            <person name="Ngo S."/>
            <person name="Bangayan N.J."/>
            <person name="Nguyen L."/>
            <person name="Lui T."/>
            <person name="Liu M."/>
            <person name="Erfe M.C."/>
            <person name="Craft N."/>
            <person name="Tomida S."/>
            <person name="Li H."/>
        </authorList>
    </citation>
    <scope>NUCLEOTIDE SEQUENCE [LARGE SCALE GENOMIC DNA]</scope>
    <source>
        <strain evidence="1">PHL009M11</strain>
    </source>
</reference>
<dbReference type="Proteomes" id="UP000033315">
    <property type="component" value="Segment"/>
</dbReference>
<evidence type="ECO:0000313" key="1">
    <source>
        <dbReference type="EMBL" id="AII28596.1"/>
    </source>
</evidence>
<dbReference type="OrthoDB" id="7678at10239"/>
<gene>
    <name evidence="1" type="ORF">PHL009M11_13</name>
</gene>
<accession>A0A0E3DKY4</accession>
<organism evidence="1 2">
    <name type="scientific">Propionibacterium phage PHL009M11</name>
    <dbReference type="NCBI Taxonomy" id="1500798"/>
    <lineage>
        <taxon>Viruses</taxon>
        <taxon>Duplodnaviria</taxon>
        <taxon>Heunggongvirae</taxon>
        <taxon>Uroviricota</taxon>
        <taxon>Caudoviricetes</taxon>
        <taxon>Pahexavirus</taxon>
        <taxon>Pahexavirus PHL009M11</taxon>
    </lineage>
</organism>
<keyword evidence="2" id="KW-1185">Reference proteome</keyword>
<evidence type="ECO:0000313" key="2">
    <source>
        <dbReference type="Proteomes" id="UP000033315"/>
    </source>
</evidence>
<dbReference type="KEGG" id="vg:24721964"/>
<sequence length="96" mass="10705">MMCWGEAVRLAGVLCTDTSSQLAAHLNGWQRPFEWCEWAVLDMLDHYRSANSEGQPEPVARPTDERRARFTSGQVDDILARVRAGGGVSREINIMG</sequence>